<name>A0A0N1FKS7_9PROT</name>
<dbReference type="RefSeq" id="WP_158003688.1">
    <property type="nucleotide sequence ID" value="NZ_JUFX02000192.1"/>
</dbReference>
<organism evidence="1 2">
    <name type="scientific">Komagataeibacter intermedius AF2</name>
    <dbReference type="NCBI Taxonomy" id="1458464"/>
    <lineage>
        <taxon>Bacteria</taxon>
        <taxon>Pseudomonadati</taxon>
        <taxon>Pseudomonadota</taxon>
        <taxon>Alphaproteobacteria</taxon>
        <taxon>Acetobacterales</taxon>
        <taxon>Acetobacteraceae</taxon>
        <taxon>Komagataeibacter</taxon>
    </lineage>
</organism>
<evidence type="ECO:0000313" key="1">
    <source>
        <dbReference type="EMBL" id="KPH86718.1"/>
    </source>
</evidence>
<proteinExistence type="predicted"/>
<comment type="caution">
    <text evidence="1">The sequence shown here is derived from an EMBL/GenBank/DDBJ whole genome shotgun (WGS) entry which is preliminary data.</text>
</comment>
<reference evidence="1 2" key="1">
    <citation type="submission" date="2015-07" db="EMBL/GenBank/DDBJ databases">
        <title>Draft Genome Sequence of Komagataeibacter intermedius Strain AF2, Isolated from Kombucha Tea.</title>
        <authorList>
            <person name="Santos R.A."/>
            <person name="Berretta A.A."/>
            <person name="Barud H.S."/>
            <person name="Ribeiro S.J."/>
            <person name="Gonzalez-Garcia L.N."/>
            <person name="Zucchi T.D."/>
            <person name="Goldman G.H."/>
            <person name="Riano-Pachon D.M."/>
        </authorList>
    </citation>
    <scope>NUCLEOTIDE SEQUENCE [LARGE SCALE GENOMIC DNA]</scope>
    <source>
        <strain evidence="1 2">AF2</strain>
    </source>
</reference>
<dbReference type="AlphaFoldDB" id="A0A0N1FKS7"/>
<accession>A0A0N1FKS7</accession>
<dbReference type="Proteomes" id="UP000031553">
    <property type="component" value="Unassembled WGS sequence"/>
</dbReference>
<evidence type="ECO:0000313" key="2">
    <source>
        <dbReference type="Proteomes" id="UP000031553"/>
    </source>
</evidence>
<gene>
    <name evidence="1" type="ORF">GLUCOINTEAF2_0200636</name>
</gene>
<sequence length="55" mass="5954">MTSPALMGLTREILPVTTAPRRAATIMCANRDVFHVFMAGQANPPGPRPEPHHSC</sequence>
<dbReference type="EMBL" id="JUFX02000192">
    <property type="protein sequence ID" value="KPH86718.1"/>
    <property type="molecule type" value="Genomic_DNA"/>
</dbReference>
<protein>
    <submittedName>
        <fullName evidence="1">Uncharacterized protein</fullName>
    </submittedName>
</protein>